<evidence type="ECO:0000256" key="4">
    <source>
        <dbReference type="ARBA" id="ARBA00022692"/>
    </source>
</evidence>
<sequence>MKSVPRPCNGTSARGHGHEETAAAASRLVCEECKRIYTKRRRKMLKHFCNTTSAHGFHNLVEDFETFKNQNFCHEHMCTTDESRKMAPLLGLSYLGSGIAGKIEKQWSRAKSRERPAIARGRRLLWLFIMLSAATGFTVHLTFLVMRYTELRVNTQSEAMATRFVFPDVTVCSTDTFSRLRFDKHPVLPDLNMNFSQLLNVTRQFWHSRFEMEEKEQSPNTNIDSEITTDTVNSLKKYIHQVNVTAQPQDLIWYCDFKGDSKLCSFANFSMETDPEFLSCFTFSPQDPYLHKGGEMEGGLKVILYLGDGMSQISDKEALDYFKGVRVVIHPKGTRPNFKMDGFYAEAGHNTIVQLGYTELHMLNKPSRNCSEENEPIVFVNGFGSKQHAGVKHSLYKSFNYTLEDCLVREYQEYLLKNCSCVSESFPLPVALENESDNFCHQIDERILISFDKEKAESQRFKNFSESTTTKRGCHDDAINFIHQRTAKDKLLRCPFPCESKQYTMRITRANWPANAKQVLSRMKMALNATRTLAAKLEYDTTVLNDIAENVQDFDTSMFLKLSIYAQSSMGDVVEEAWVYPARNLFSDLGGILGLWLGVSTITIFEFFELFISLLLQIFQSKSNRDQQNKMSRNRQNVEEGPKTVSIIEPTRELEKFNGKNIFAILRASTGQQTECIVVSTAIKSWQLAPKASYAIHFALAKHLSNQIYWAKDVIFLFADMEYIGVQAWLDAYHGTYSSNFIEWNELDGRAGSIQAAINTDFMNPELREMDIMLNGINGLMPNLDLFSTVYQLSHKNGVRVSLNEQSEVTSSPLNMVGNLASFLTAVYRQASGSSFGLHGLFLKYQISALTIQESTRPNVNELPFSVTQIVKVLEGSLRCLNNLQERLHQSFYFYLLPNVYRYVSIGVYFPPFIVMLICILPEAILLVLSNRFYEELARNNWTSLLGNLAYAVLAASIIQKCIALLSVSLKNHSALLSTQCLLSSSLACLLLLTLMGMAFAKLCRAFSGGRPLNAYLVMPLLNMLWVLFLACLSTVNISMAFFLSLLLCPCLMALNSNRLVLRVFILPSLILTSIPSILVIGCTLRGFFQLHPSETVFLYGPQVKPTLLNGPSKCGTIQVKGWTHLTNFFTQVINLAQLYENLVQSLRAVSFDSMGRALLQLSIEAHALGSYTWSILFGPYFALWMFTLLNWLHSDYTTVVPATKAKIE</sequence>
<dbReference type="Gene3D" id="2.60.470.10">
    <property type="entry name" value="Acid-sensing ion channels like domains"/>
    <property type="match status" value="1"/>
</dbReference>
<dbReference type="GO" id="GO:0005272">
    <property type="term" value="F:sodium channel activity"/>
    <property type="evidence" value="ECO:0007669"/>
    <property type="project" value="UniProtKB-KW"/>
</dbReference>
<keyword evidence="9 11" id="KW-0739">Sodium transport</keyword>
<feature type="transmembrane region" description="Helical" evidence="12">
    <location>
        <begin position="1172"/>
        <end position="1193"/>
    </location>
</feature>
<keyword evidence="6" id="KW-0915">Sodium</keyword>
<name>A0ABD2QLQ4_9PLAT</name>
<comment type="caution">
    <text evidence="13">The sequence shown here is derived from an EMBL/GenBank/DDBJ whole genome shotgun (WGS) entry which is preliminary data.</text>
</comment>
<dbReference type="Pfam" id="PF04114">
    <property type="entry name" value="Gaa1"/>
    <property type="match status" value="1"/>
</dbReference>
<feature type="transmembrane region" description="Helical" evidence="12">
    <location>
        <begin position="1060"/>
        <end position="1089"/>
    </location>
</feature>
<reference evidence="13 14" key="1">
    <citation type="submission" date="2024-11" db="EMBL/GenBank/DDBJ databases">
        <title>Adaptive evolution of stress response genes in parasites aligns with host niche diversity.</title>
        <authorList>
            <person name="Hahn C."/>
            <person name="Resl P."/>
        </authorList>
    </citation>
    <scope>NUCLEOTIDE SEQUENCE [LARGE SCALE GENOMIC DNA]</scope>
    <source>
        <strain evidence="13">EGGRZ-B1_66</strain>
        <tissue evidence="13">Body</tissue>
    </source>
</reference>
<dbReference type="GO" id="GO:0016020">
    <property type="term" value="C:membrane"/>
    <property type="evidence" value="ECO:0007669"/>
    <property type="project" value="UniProtKB-SubCell"/>
</dbReference>
<evidence type="ECO:0000256" key="1">
    <source>
        <dbReference type="ARBA" id="ARBA00004141"/>
    </source>
</evidence>
<feature type="transmembrane region" description="Helical" evidence="12">
    <location>
        <begin position="593"/>
        <end position="616"/>
    </location>
</feature>
<feature type="transmembrane region" description="Helical" evidence="12">
    <location>
        <begin position="906"/>
        <end position="929"/>
    </location>
</feature>
<dbReference type="PRINTS" id="PR01078">
    <property type="entry name" value="AMINACHANNEL"/>
</dbReference>
<evidence type="ECO:0000256" key="5">
    <source>
        <dbReference type="ARBA" id="ARBA00022989"/>
    </source>
</evidence>
<evidence type="ECO:0000256" key="11">
    <source>
        <dbReference type="RuleBase" id="RU000679"/>
    </source>
</evidence>
<keyword evidence="8 12" id="KW-0472">Membrane</keyword>
<feature type="transmembrane region" description="Helical" evidence="12">
    <location>
        <begin position="949"/>
        <end position="970"/>
    </location>
</feature>
<dbReference type="Pfam" id="PF00858">
    <property type="entry name" value="ASC"/>
    <property type="match status" value="1"/>
</dbReference>
<proteinExistence type="inferred from homology"/>
<gene>
    <name evidence="13" type="ORF">Ciccas_000958</name>
</gene>
<evidence type="ECO:0000256" key="8">
    <source>
        <dbReference type="ARBA" id="ARBA00023136"/>
    </source>
</evidence>
<evidence type="ECO:0000256" key="9">
    <source>
        <dbReference type="ARBA" id="ARBA00023201"/>
    </source>
</evidence>
<keyword evidence="3 11" id="KW-0894">Sodium channel</keyword>
<keyword evidence="14" id="KW-1185">Reference proteome</keyword>
<keyword evidence="5 12" id="KW-1133">Transmembrane helix</keyword>
<dbReference type="InterPro" id="IPR001873">
    <property type="entry name" value="ENaC"/>
</dbReference>
<keyword evidence="10 11" id="KW-0407">Ion channel</keyword>
<dbReference type="PANTHER" id="PTHR13304:SF0">
    <property type="entry name" value="GLYCOSYLPHOSPHATIDYLINOSITOL ANCHOR ATTACHMENT 1 PROTEIN"/>
    <property type="match status" value="1"/>
</dbReference>
<feature type="transmembrane region" description="Helical" evidence="12">
    <location>
        <begin position="1021"/>
        <end position="1048"/>
    </location>
</feature>
<keyword evidence="7 11" id="KW-0406">Ion transport</keyword>
<feature type="transmembrane region" description="Helical" evidence="12">
    <location>
        <begin position="982"/>
        <end position="1001"/>
    </location>
</feature>
<keyword evidence="2 11" id="KW-0813">Transport</keyword>
<evidence type="ECO:0000313" key="14">
    <source>
        <dbReference type="Proteomes" id="UP001626550"/>
    </source>
</evidence>
<dbReference type="InterPro" id="IPR007246">
    <property type="entry name" value="Gaa1"/>
</dbReference>
<comment type="subcellular location">
    <subcellularLocation>
        <location evidence="1">Membrane</location>
        <topology evidence="1">Multi-pass membrane protein</topology>
    </subcellularLocation>
</comment>
<evidence type="ECO:0000256" key="7">
    <source>
        <dbReference type="ARBA" id="ARBA00023065"/>
    </source>
</evidence>
<dbReference type="EMBL" id="JBJKFK010000057">
    <property type="protein sequence ID" value="KAL3320368.1"/>
    <property type="molecule type" value="Genomic_DNA"/>
</dbReference>
<evidence type="ECO:0000256" key="6">
    <source>
        <dbReference type="ARBA" id="ARBA00023053"/>
    </source>
</evidence>
<accession>A0ABD2QLQ4</accession>
<protein>
    <submittedName>
        <fullName evidence="13">Uncharacterized protein</fullName>
    </submittedName>
</protein>
<keyword evidence="4 11" id="KW-0812">Transmembrane</keyword>
<evidence type="ECO:0000256" key="10">
    <source>
        <dbReference type="ARBA" id="ARBA00023303"/>
    </source>
</evidence>
<feature type="transmembrane region" description="Helical" evidence="12">
    <location>
        <begin position="124"/>
        <end position="146"/>
    </location>
</feature>
<dbReference type="Gene3D" id="1.10.287.770">
    <property type="entry name" value="YojJ-like"/>
    <property type="match status" value="1"/>
</dbReference>
<dbReference type="Proteomes" id="UP001626550">
    <property type="component" value="Unassembled WGS sequence"/>
</dbReference>
<evidence type="ECO:0000313" key="13">
    <source>
        <dbReference type="EMBL" id="KAL3320368.1"/>
    </source>
</evidence>
<dbReference type="AlphaFoldDB" id="A0ABD2QLQ4"/>
<dbReference type="PANTHER" id="PTHR13304">
    <property type="entry name" value="GLYCOSYLPHOSPHATIDYLINOSITOL ANCHOR ATTACHMENT 1 PROTEIN"/>
    <property type="match status" value="1"/>
</dbReference>
<organism evidence="13 14">
    <name type="scientific">Cichlidogyrus casuarinus</name>
    <dbReference type="NCBI Taxonomy" id="1844966"/>
    <lineage>
        <taxon>Eukaryota</taxon>
        <taxon>Metazoa</taxon>
        <taxon>Spiralia</taxon>
        <taxon>Lophotrochozoa</taxon>
        <taxon>Platyhelminthes</taxon>
        <taxon>Monogenea</taxon>
        <taxon>Monopisthocotylea</taxon>
        <taxon>Dactylogyridea</taxon>
        <taxon>Ancyrocephalidae</taxon>
        <taxon>Cichlidogyrus</taxon>
    </lineage>
</organism>
<evidence type="ECO:0000256" key="2">
    <source>
        <dbReference type="ARBA" id="ARBA00022448"/>
    </source>
</evidence>
<comment type="similarity">
    <text evidence="11">Belongs to the amiloride-sensitive sodium channel (TC 1.A.6) family.</text>
</comment>
<evidence type="ECO:0000256" key="3">
    <source>
        <dbReference type="ARBA" id="ARBA00022461"/>
    </source>
</evidence>
<evidence type="ECO:0000256" key="12">
    <source>
        <dbReference type="SAM" id="Phobius"/>
    </source>
</evidence>